<name>A0A1Y0EE02_9RHOB</name>
<organism evidence="2 3">
    <name type="scientific">Yoonia vestfoldensis</name>
    <dbReference type="NCBI Taxonomy" id="245188"/>
    <lineage>
        <taxon>Bacteria</taxon>
        <taxon>Pseudomonadati</taxon>
        <taxon>Pseudomonadota</taxon>
        <taxon>Alphaproteobacteria</taxon>
        <taxon>Rhodobacterales</taxon>
        <taxon>Paracoccaceae</taxon>
        <taxon>Yoonia</taxon>
    </lineage>
</organism>
<sequence>MSHAATNWAIQQRGLKPTTKIVLWHLCDRFNPDFGCFPSQEQLAHDCEISRSTLNDHLTLLESAGLIRRVQRLNPGTKRQMPTRYILAFEPGFTQDRAVPGPETGHGFDATHTGEAEDSEITAISEDNAVDNPHPCPKSTHGAVSDFDPDPCPENADSRVRNPDSNLVREPVSKPVKEEEDAQAREIVDEEFFGSVLAALGLDPGGPLPGWWQGWPPREHVRRWRTDLGLTETDILAAAEASRQEHPEPPDGPKGLDRIMQRAAQRKANEKSRGRRKARKPAKSETRPVTDLPVFYADMVNSDRYLPVSAISNSMRDAMLARGLVTVERLRERGIR</sequence>
<dbReference type="SUPFAM" id="SSF46785">
    <property type="entry name" value="Winged helix' DNA-binding domain"/>
    <property type="match status" value="1"/>
</dbReference>
<feature type="region of interest" description="Disordered" evidence="1">
    <location>
        <begin position="263"/>
        <end position="287"/>
    </location>
</feature>
<dbReference type="KEGG" id="lvs:LOKVESSMR4R_02531"/>
<evidence type="ECO:0000313" key="2">
    <source>
        <dbReference type="EMBL" id="ARU01833.1"/>
    </source>
</evidence>
<evidence type="ECO:0000313" key="3">
    <source>
        <dbReference type="Proteomes" id="UP000195273"/>
    </source>
</evidence>
<dbReference type="RefSeq" id="WP_087208891.1">
    <property type="nucleotide sequence ID" value="NZ_CP021431.1"/>
</dbReference>
<feature type="region of interest" description="Disordered" evidence="1">
    <location>
        <begin position="127"/>
        <end position="182"/>
    </location>
</feature>
<dbReference type="Gene3D" id="1.10.10.10">
    <property type="entry name" value="Winged helix-like DNA-binding domain superfamily/Winged helix DNA-binding domain"/>
    <property type="match status" value="1"/>
</dbReference>
<dbReference type="AlphaFoldDB" id="A0A1Y0EE02"/>
<dbReference type="Pfam" id="PF13730">
    <property type="entry name" value="HTH_36"/>
    <property type="match status" value="1"/>
</dbReference>
<dbReference type="InterPro" id="IPR036390">
    <property type="entry name" value="WH_DNA-bd_sf"/>
</dbReference>
<proteinExistence type="predicted"/>
<feature type="compositionally biased region" description="Basic and acidic residues" evidence="1">
    <location>
        <begin position="171"/>
        <end position="182"/>
    </location>
</feature>
<evidence type="ECO:0000256" key="1">
    <source>
        <dbReference type="SAM" id="MobiDB-lite"/>
    </source>
</evidence>
<gene>
    <name evidence="2" type="ORF">LOKVESSMR4R_02531</name>
</gene>
<protein>
    <submittedName>
        <fullName evidence="2">Helix-turn-helix domain protein</fullName>
    </submittedName>
</protein>
<keyword evidence="3" id="KW-1185">Reference proteome</keyword>
<reference evidence="2 3" key="1">
    <citation type="submission" date="2017-05" db="EMBL/GenBank/DDBJ databases">
        <title>Genome Sequence of Loktanella vestfoldensis Strain SMR4r Isolated from a Culture of the Diatom Skeletonema marinoi.</title>
        <authorList>
            <person name="Topel M."/>
            <person name="Pinder M.I.M."/>
            <person name="Johansson O.N."/>
            <person name="Kourtchenko O."/>
            <person name="Godhe A."/>
            <person name="Clarke A.K."/>
        </authorList>
    </citation>
    <scope>NUCLEOTIDE SEQUENCE [LARGE SCALE GENOMIC DNA]</scope>
    <source>
        <strain evidence="2 3">SMR4r</strain>
    </source>
</reference>
<dbReference type="EMBL" id="CP021431">
    <property type="protein sequence ID" value="ARU01833.1"/>
    <property type="molecule type" value="Genomic_DNA"/>
</dbReference>
<dbReference type="Proteomes" id="UP000195273">
    <property type="component" value="Chromosome"/>
</dbReference>
<dbReference type="OrthoDB" id="7864318at2"/>
<dbReference type="InterPro" id="IPR036388">
    <property type="entry name" value="WH-like_DNA-bd_sf"/>
</dbReference>
<accession>A0A1Y0EE02</accession>